<dbReference type="InterPro" id="IPR008135">
    <property type="entry name" value="Competence-induced_CinA"/>
</dbReference>
<dbReference type="Pfam" id="PF02464">
    <property type="entry name" value="CinA"/>
    <property type="match status" value="1"/>
</dbReference>
<dbReference type="HOGENOM" id="CLU_030805_9_3_9"/>
<evidence type="ECO:0000313" key="3">
    <source>
        <dbReference type="EMBL" id="ADI01827.1"/>
    </source>
</evidence>
<evidence type="ECO:0000259" key="2">
    <source>
        <dbReference type="SMART" id="SM00852"/>
    </source>
</evidence>
<dbReference type="SUPFAM" id="SSF53218">
    <property type="entry name" value="Molybdenum cofactor biosynthesis proteins"/>
    <property type="match status" value="1"/>
</dbReference>
<dbReference type="PIRSF" id="PIRSF006728">
    <property type="entry name" value="CinA"/>
    <property type="match status" value="1"/>
</dbReference>
<gene>
    <name evidence="1" type="primary">cinA</name>
    <name evidence="3" type="ordered locus">Slip_1048</name>
</gene>
<name>D7CM92_SYNLT</name>
<dbReference type="SUPFAM" id="SSF142433">
    <property type="entry name" value="CinA-like"/>
    <property type="match status" value="1"/>
</dbReference>
<dbReference type="PANTHER" id="PTHR13939:SF0">
    <property type="entry name" value="NMN AMIDOHYDROLASE-LIKE PROTEIN YFAY"/>
    <property type="match status" value="1"/>
</dbReference>
<keyword evidence="4" id="KW-1185">Reference proteome</keyword>
<dbReference type="STRING" id="643648.Slip_1048"/>
<dbReference type="PANTHER" id="PTHR13939">
    <property type="entry name" value="NICOTINAMIDE-NUCLEOTIDE AMIDOHYDROLASE PNCC"/>
    <property type="match status" value="1"/>
</dbReference>
<dbReference type="InterPro" id="IPR036425">
    <property type="entry name" value="MoaB/Mog-like_dom_sf"/>
</dbReference>
<proteinExistence type="inferred from homology"/>
<dbReference type="Pfam" id="PF18146">
    <property type="entry name" value="CinA_KH"/>
    <property type="match status" value="1"/>
</dbReference>
<dbReference type="Pfam" id="PF00994">
    <property type="entry name" value="MoCF_biosynth"/>
    <property type="match status" value="1"/>
</dbReference>
<dbReference type="Gene3D" id="3.40.980.10">
    <property type="entry name" value="MoaB/Mog-like domain"/>
    <property type="match status" value="1"/>
</dbReference>
<dbReference type="Gene3D" id="3.90.950.20">
    <property type="entry name" value="CinA-like"/>
    <property type="match status" value="1"/>
</dbReference>
<dbReference type="InterPro" id="IPR041424">
    <property type="entry name" value="CinA_KH"/>
</dbReference>
<dbReference type="InterPro" id="IPR036653">
    <property type="entry name" value="CinA-like_C"/>
</dbReference>
<dbReference type="eggNOG" id="COG1058">
    <property type="taxonomic scope" value="Bacteria"/>
</dbReference>
<dbReference type="CDD" id="cd00885">
    <property type="entry name" value="cinA"/>
    <property type="match status" value="1"/>
</dbReference>
<reference evidence="3 4" key="2">
    <citation type="journal article" date="2010" name="Stand. Genomic Sci.">
        <title>Complete genome sequence of Syntrophothermus lipocalidus type strain (TGB-C1).</title>
        <authorList>
            <person name="Djao O.D."/>
            <person name="Zhang X."/>
            <person name="Lucas S."/>
            <person name="Lapidus A."/>
            <person name="Del Rio T.G."/>
            <person name="Nolan M."/>
            <person name="Tice H."/>
            <person name="Cheng J.F."/>
            <person name="Han C."/>
            <person name="Tapia R."/>
            <person name="Goodwin L."/>
            <person name="Pitluck S."/>
            <person name="Liolios K."/>
            <person name="Ivanova N."/>
            <person name="Mavromatis K."/>
            <person name="Mikhailova N."/>
            <person name="Ovchinnikova G."/>
            <person name="Pati A."/>
            <person name="Brambilla E."/>
            <person name="Chen A."/>
            <person name="Palaniappan K."/>
            <person name="Land M."/>
            <person name="Hauser L."/>
            <person name="Chang Y.J."/>
            <person name="Jeffries C.D."/>
            <person name="Rohde M."/>
            <person name="Sikorski J."/>
            <person name="Spring S."/>
            <person name="Goker M."/>
            <person name="Detter J.C."/>
            <person name="Woyke T."/>
            <person name="Bristow J."/>
            <person name="Eisen J.A."/>
            <person name="Markowitz V."/>
            <person name="Hugenholtz P."/>
            <person name="Kyrpides N.C."/>
            <person name="Klenk H.P."/>
        </authorList>
    </citation>
    <scope>NUCLEOTIDE SEQUENCE [LARGE SCALE GENOMIC DNA]</scope>
    <source>
        <strain evidence="4">DSM 12680 / TGB-C1</strain>
    </source>
</reference>
<dbReference type="InterPro" id="IPR050101">
    <property type="entry name" value="CinA"/>
</dbReference>
<accession>D7CM92</accession>
<organism evidence="3 4">
    <name type="scientific">Syntrophothermus lipocalidus (strain DSM 12680 / TGB-C1)</name>
    <dbReference type="NCBI Taxonomy" id="643648"/>
    <lineage>
        <taxon>Bacteria</taxon>
        <taxon>Bacillati</taxon>
        <taxon>Bacillota</taxon>
        <taxon>Clostridia</taxon>
        <taxon>Eubacteriales</taxon>
        <taxon>Syntrophomonadaceae</taxon>
        <taxon>Syntrophothermus</taxon>
    </lineage>
</organism>
<dbReference type="eggNOG" id="COG1546">
    <property type="taxonomic scope" value="Bacteria"/>
</dbReference>
<dbReference type="Proteomes" id="UP000000378">
    <property type="component" value="Chromosome"/>
</dbReference>
<dbReference type="InterPro" id="IPR008136">
    <property type="entry name" value="CinA_C"/>
</dbReference>
<dbReference type="AlphaFoldDB" id="D7CM92"/>
<evidence type="ECO:0000313" key="4">
    <source>
        <dbReference type="Proteomes" id="UP000000378"/>
    </source>
</evidence>
<dbReference type="SMART" id="SM00852">
    <property type="entry name" value="MoCF_biosynth"/>
    <property type="match status" value="1"/>
</dbReference>
<evidence type="ECO:0000256" key="1">
    <source>
        <dbReference type="HAMAP-Rule" id="MF_00226"/>
    </source>
</evidence>
<dbReference type="EMBL" id="CP002048">
    <property type="protein sequence ID" value="ADI01827.1"/>
    <property type="molecule type" value="Genomic_DNA"/>
</dbReference>
<feature type="domain" description="MoaB/Mog" evidence="2">
    <location>
        <begin position="6"/>
        <end position="173"/>
    </location>
</feature>
<comment type="similarity">
    <text evidence="1">Belongs to the CinA family.</text>
</comment>
<dbReference type="KEGG" id="slp:Slip_1048"/>
<dbReference type="HAMAP" id="MF_00226_B">
    <property type="entry name" value="CinA_B"/>
    <property type="match status" value="1"/>
</dbReference>
<dbReference type="NCBIfam" id="TIGR00199">
    <property type="entry name" value="PncC_domain"/>
    <property type="match status" value="1"/>
</dbReference>
<reference evidence="4" key="1">
    <citation type="journal article" date="2010" name="Stand. Genomic Sci.">
        <title>Complete genome sequence of Syntrophothermus lipocalidus type strain (TGB-C1T).</title>
        <authorList>
            <consortium name="US DOE Joint Genome Institute (JGI-PGF)"/>
            <person name="Djao O."/>
            <person name="Zhang X."/>
            <person name="Lucas S."/>
            <person name="Lapidus A."/>
            <person name="Glavina Del Rio T."/>
            <person name="Nolan M."/>
            <person name="Tice H."/>
            <person name="Cheng J."/>
            <person name="Han C."/>
            <person name="Tapia R."/>
            <person name="Goodwin L."/>
            <person name="Pitluck S."/>
            <person name="Liolios K."/>
            <person name="Ivanova N."/>
            <person name="Mavromatis K."/>
            <person name="Mikhailova N."/>
            <person name="Ovchinnikova G."/>
            <person name="Pati A."/>
            <person name="Brambilla E."/>
            <person name="Chen A."/>
            <person name="Palaniappan K."/>
            <person name="Land M."/>
            <person name="Hauser L."/>
            <person name="Chang Y."/>
            <person name="Jeffries C."/>
            <person name="Rohde M."/>
            <person name="Sikorski J."/>
            <person name="Spring S."/>
            <person name="Goker M."/>
            <person name="Detter J."/>
            <person name="Woyke T."/>
            <person name="Bristow J."/>
            <person name="Eisen J."/>
            <person name="Markowitz V."/>
            <person name="Hugenholtz P."/>
            <person name="Kyrpides N."/>
            <person name="Klenk H."/>
        </authorList>
    </citation>
    <scope>NUCLEOTIDE SEQUENCE [LARGE SCALE GENOMIC DNA]</scope>
    <source>
        <strain evidence="4">DSM 12680 / TGB-C1</strain>
    </source>
</reference>
<dbReference type="NCBIfam" id="TIGR00200">
    <property type="entry name" value="cinA_nterm"/>
    <property type="match status" value="1"/>
</dbReference>
<dbReference type="Gene3D" id="3.30.70.2860">
    <property type="match status" value="1"/>
</dbReference>
<sequence length="417" mass="44843">MSTQAYIISTGTELLLGDVVETNSVFISRRLASMGIRVVGKSVVGDSRSSLEKAFRLGLEMGDIVIATGGLGPTRDDITKEVACEVMGCSLELRPEEVARIREFFKRRNRDMPESNLRQAMFPPEARVLSNPRGTAPGMFLEKDGRTVILLPGPPREMQPMFSEEVEPLLRQKLGEKMGLVKTRVIKVIGPGESKVEEMIKEFLDGLRGVSIALLAEEGEIHVRVTCEGEGLEQVETRVAALETGLVKALGQNVFGYDDDTLASVVSCMLRERGLRVAFAESCTGGLLAKMVTDLPGSSNIFWGGVVSYSNEAKIQILGVSPSTLASFGAVSPETAGEMAHGIRSRSGADIGIGITGIAGPDGGTLEKPVGLVYMGLADANRVLTKELRLTGGRESIRTLTAKSALDWLRRYLTGRG</sequence>
<dbReference type="InterPro" id="IPR001453">
    <property type="entry name" value="MoaB/Mog_dom"/>
</dbReference>
<protein>
    <recommendedName>
        <fullName evidence="1">Putative competence-damage inducible protein</fullName>
    </recommendedName>
</protein>
<dbReference type="NCBIfam" id="NF001813">
    <property type="entry name" value="PRK00549.1"/>
    <property type="match status" value="1"/>
</dbReference>